<organism evidence="7 8">
    <name type="scientific">Ananas comosus</name>
    <name type="common">Pineapple</name>
    <name type="synonym">Ananas ananas</name>
    <dbReference type="NCBI Taxonomy" id="4615"/>
    <lineage>
        <taxon>Eukaryota</taxon>
        <taxon>Viridiplantae</taxon>
        <taxon>Streptophyta</taxon>
        <taxon>Embryophyta</taxon>
        <taxon>Tracheophyta</taxon>
        <taxon>Spermatophyta</taxon>
        <taxon>Magnoliopsida</taxon>
        <taxon>Liliopsida</taxon>
        <taxon>Poales</taxon>
        <taxon>Bromeliaceae</taxon>
        <taxon>Bromelioideae</taxon>
        <taxon>Ananas</taxon>
    </lineage>
</organism>
<evidence type="ECO:0000256" key="5">
    <source>
        <dbReference type="ARBA" id="ARBA00023295"/>
    </source>
</evidence>
<comment type="caution">
    <text evidence="7">The sequence shown here is derived from an EMBL/GenBank/DDBJ whole genome shotgun (WGS) entry which is preliminary data.</text>
</comment>
<dbReference type="STRING" id="4615.A0A199VUC6"/>
<evidence type="ECO:0000256" key="3">
    <source>
        <dbReference type="ARBA" id="ARBA00022801"/>
    </source>
</evidence>
<evidence type="ECO:0000256" key="4">
    <source>
        <dbReference type="ARBA" id="ARBA00023157"/>
    </source>
</evidence>
<feature type="non-terminal residue" evidence="7">
    <location>
        <position position="561"/>
    </location>
</feature>
<dbReference type="PRINTS" id="PR00131">
    <property type="entry name" value="GLHYDRLASE1"/>
</dbReference>
<keyword evidence="2" id="KW-0732">Signal</keyword>
<dbReference type="PROSITE" id="PS00653">
    <property type="entry name" value="GLYCOSYL_HYDROL_F1_2"/>
    <property type="match status" value="1"/>
</dbReference>
<sequence length="561" mass="63678">MKQMGLDSFRFSISWTRILPDGNGGINIKGIEFYDNLINELVSNGIQPFVTIFHWDSPQALEDQYGGFLSDRIVVDFSYYAEILFREYGDRVKHWITYNEPWGFCNNGYGTGTDAPGRCSADSGNCTAGDSRTEPYTVCHHQLLAHAAAVRVYKEKYQPKQKGEIGITLVSPWFVPLSSTGPNINATHRILDFFYGWFMDPLTRGDYPQSMRAALGNRLPNFTNDQSEMVKGAYDFIGINYYDSFYAFELPSSADINPIYLNDSRAGLTGVRNGRPIGPQADSAQFYIYPLGLQKLLKYTRVKYNNPPIYITENGVPEENNSSKSIEEALKDDFRIAYHQEHLKKLHSAIKDGVDVRGYFVWTFLDDFEWSGGFTVRYGLNYVDFKNGTLKRYPKNSARWFLLFNHGACDPFNRTIFPPGFLFGASSSAYQYEGAAYEGGKGQSIWDNFTHAHPDKIANGTTGDVADDFYHRYKEDIARMKQMGLDAFRFSIAWTRILPSGNGEVNKAGVKFYNDLIDELVKNGIKPLVTLHHWDSPQALEDQYGGFLSPRIDVEYGSYTL</sequence>
<evidence type="ECO:0000256" key="6">
    <source>
        <dbReference type="RuleBase" id="RU003690"/>
    </source>
</evidence>
<keyword evidence="3" id="KW-0378">Hydrolase</keyword>
<dbReference type="Proteomes" id="UP000092600">
    <property type="component" value="Unassembled WGS sequence"/>
</dbReference>
<dbReference type="InterPro" id="IPR033132">
    <property type="entry name" value="GH_1_N_CS"/>
</dbReference>
<dbReference type="InterPro" id="IPR001360">
    <property type="entry name" value="Glyco_hydro_1"/>
</dbReference>
<dbReference type="EMBL" id="LSRQ01000780">
    <property type="protein sequence ID" value="OAY80832.1"/>
    <property type="molecule type" value="Genomic_DNA"/>
</dbReference>
<proteinExistence type="inferred from homology"/>
<gene>
    <name evidence="7" type="ORF">ACMD2_15221</name>
</gene>
<name>A0A199VUC6_ANACO</name>
<dbReference type="SUPFAM" id="SSF51445">
    <property type="entry name" value="(Trans)glycosidases"/>
    <property type="match status" value="2"/>
</dbReference>
<dbReference type="GO" id="GO:0033907">
    <property type="term" value="F:beta-D-fucosidase activity"/>
    <property type="evidence" value="ECO:0007669"/>
    <property type="project" value="UniProtKB-ARBA"/>
</dbReference>
<dbReference type="InterPro" id="IPR017853">
    <property type="entry name" value="GH"/>
</dbReference>
<comment type="similarity">
    <text evidence="1 6">Belongs to the glycosyl hydrolase 1 family.</text>
</comment>
<dbReference type="PANTHER" id="PTHR10353">
    <property type="entry name" value="GLYCOSYL HYDROLASE"/>
    <property type="match status" value="1"/>
</dbReference>
<evidence type="ECO:0000313" key="8">
    <source>
        <dbReference type="Proteomes" id="UP000092600"/>
    </source>
</evidence>
<protein>
    <submittedName>
        <fullName evidence="7">Beta-glucosidase 12</fullName>
    </submittedName>
</protein>
<keyword evidence="4" id="KW-1015">Disulfide bond</keyword>
<keyword evidence="5" id="KW-0326">Glycosidase</keyword>
<dbReference type="Gene3D" id="3.20.20.80">
    <property type="entry name" value="Glycosidases"/>
    <property type="match status" value="2"/>
</dbReference>
<dbReference type="GO" id="GO:0005975">
    <property type="term" value="P:carbohydrate metabolic process"/>
    <property type="evidence" value="ECO:0007669"/>
    <property type="project" value="InterPro"/>
</dbReference>
<evidence type="ECO:0000313" key="7">
    <source>
        <dbReference type="EMBL" id="OAY80832.1"/>
    </source>
</evidence>
<reference evidence="7 8" key="1">
    <citation type="journal article" date="2016" name="DNA Res.">
        <title>The draft genome of MD-2 pineapple using hybrid error correction of long reads.</title>
        <authorList>
            <person name="Redwan R.M."/>
            <person name="Saidin A."/>
            <person name="Kumar S.V."/>
        </authorList>
    </citation>
    <scope>NUCLEOTIDE SEQUENCE [LARGE SCALE GENOMIC DNA]</scope>
    <source>
        <strain evidence="8">cv. MD2</strain>
        <tissue evidence="7">Leaf</tissue>
    </source>
</reference>
<dbReference type="AlphaFoldDB" id="A0A199VUC6"/>
<accession>A0A199VUC6</accession>
<dbReference type="FunFam" id="3.20.20.80:FF:000020">
    <property type="entry name" value="Beta-glucosidase 12"/>
    <property type="match status" value="1"/>
</dbReference>
<dbReference type="GO" id="GO:0004565">
    <property type="term" value="F:beta-galactosidase activity"/>
    <property type="evidence" value="ECO:0007669"/>
    <property type="project" value="UniProtKB-ARBA"/>
</dbReference>
<evidence type="ECO:0000256" key="1">
    <source>
        <dbReference type="ARBA" id="ARBA00010838"/>
    </source>
</evidence>
<dbReference type="GO" id="GO:0008422">
    <property type="term" value="F:beta-glucosidase activity"/>
    <property type="evidence" value="ECO:0007669"/>
    <property type="project" value="UniProtKB-ARBA"/>
</dbReference>
<evidence type="ECO:0000256" key="2">
    <source>
        <dbReference type="ARBA" id="ARBA00022729"/>
    </source>
</evidence>
<dbReference type="Pfam" id="PF00232">
    <property type="entry name" value="Glyco_hydro_1"/>
    <property type="match status" value="2"/>
</dbReference>
<dbReference type="PANTHER" id="PTHR10353:SF137">
    <property type="entry name" value="MYROSINASE 3-RELATED"/>
    <property type="match status" value="1"/>
</dbReference>